<accession>A0A7H8QND8</accession>
<dbReference type="EMBL" id="CP055899">
    <property type="protein sequence ID" value="QKX55444.1"/>
    <property type="molecule type" value="Genomic_DNA"/>
</dbReference>
<comment type="similarity">
    <text evidence="2">Belongs to the IFI6/IFI27 family.</text>
</comment>
<dbReference type="GeneID" id="55990045"/>
<gene>
    <name evidence="6" type="ORF">TRUGW13939_02537</name>
</gene>
<sequence>MPLSTAAIQKSVSNLGCATGKVFYNGIAEVSQVAAAYGPIVADQTVKLSGHTAKLARENKALSVCVAGGIIIAAPSLVSAPVLQGLGYTITGVKAGSLATGIQSAIGNVGTGSLFATAQSAGAGGAGLVALNTAIQSAGAAIMSSSGMMYLRSKL</sequence>
<dbReference type="Gene3D" id="6.10.110.10">
    <property type="match status" value="1"/>
</dbReference>
<dbReference type="Proteomes" id="UP000509510">
    <property type="component" value="Chromosome II"/>
</dbReference>
<dbReference type="GO" id="GO:0016020">
    <property type="term" value="C:membrane"/>
    <property type="evidence" value="ECO:0007669"/>
    <property type="project" value="UniProtKB-SubCell"/>
</dbReference>
<keyword evidence="4" id="KW-1133">Transmembrane helix</keyword>
<dbReference type="Pfam" id="PF06140">
    <property type="entry name" value="Ifi-6-16"/>
    <property type="match status" value="1"/>
</dbReference>
<evidence type="ECO:0000256" key="1">
    <source>
        <dbReference type="ARBA" id="ARBA00004141"/>
    </source>
</evidence>
<evidence type="ECO:0000256" key="3">
    <source>
        <dbReference type="ARBA" id="ARBA00022692"/>
    </source>
</evidence>
<dbReference type="RefSeq" id="XP_035341623.1">
    <property type="nucleotide sequence ID" value="XM_035485730.1"/>
</dbReference>
<keyword evidence="3" id="KW-0812">Transmembrane</keyword>
<evidence type="ECO:0000256" key="5">
    <source>
        <dbReference type="ARBA" id="ARBA00023136"/>
    </source>
</evidence>
<evidence type="ECO:0000313" key="7">
    <source>
        <dbReference type="Proteomes" id="UP000509510"/>
    </source>
</evidence>
<evidence type="ECO:0000313" key="6">
    <source>
        <dbReference type="EMBL" id="QKX55444.1"/>
    </source>
</evidence>
<organism evidence="6 7">
    <name type="scientific">Talaromyces rugulosus</name>
    <name type="common">Penicillium rugulosum</name>
    <dbReference type="NCBI Taxonomy" id="121627"/>
    <lineage>
        <taxon>Eukaryota</taxon>
        <taxon>Fungi</taxon>
        <taxon>Dikarya</taxon>
        <taxon>Ascomycota</taxon>
        <taxon>Pezizomycotina</taxon>
        <taxon>Eurotiomycetes</taxon>
        <taxon>Eurotiomycetidae</taxon>
        <taxon>Eurotiales</taxon>
        <taxon>Trichocomaceae</taxon>
        <taxon>Talaromyces</taxon>
        <taxon>Talaromyces sect. Islandici</taxon>
    </lineage>
</organism>
<name>A0A7H8QND8_TALRU</name>
<dbReference type="KEGG" id="trg:TRUGW13939_02537"/>
<keyword evidence="7" id="KW-1185">Reference proteome</keyword>
<proteinExistence type="inferred from homology"/>
<evidence type="ECO:0000256" key="4">
    <source>
        <dbReference type="ARBA" id="ARBA00022989"/>
    </source>
</evidence>
<protein>
    <submittedName>
        <fullName evidence="6">Uncharacterized protein</fullName>
    </submittedName>
</protein>
<dbReference type="AlphaFoldDB" id="A0A7H8QND8"/>
<dbReference type="OrthoDB" id="440424at2759"/>
<dbReference type="InterPro" id="IPR009311">
    <property type="entry name" value="IFI6/IFI27-like"/>
</dbReference>
<dbReference type="InterPro" id="IPR038213">
    <property type="entry name" value="IFI6/IFI27-like_sf"/>
</dbReference>
<comment type="subcellular location">
    <subcellularLocation>
        <location evidence="1">Membrane</location>
        <topology evidence="1">Multi-pass membrane protein</topology>
    </subcellularLocation>
</comment>
<keyword evidence="5" id="KW-0472">Membrane</keyword>
<evidence type="ECO:0000256" key="2">
    <source>
        <dbReference type="ARBA" id="ARBA00007262"/>
    </source>
</evidence>
<reference evidence="7" key="1">
    <citation type="submission" date="2020-06" db="EMBL/GenBank/DDBJ databases">
        <title>A chromosome-scale genome assembly of Talaromyces rugulosus W13939.</title>
        <authorList>
            <person name="Wang B."/>
            <person name="Guo L."/>
            <person name="Ye K."/>
            <person name="Wang L."/>
        </authorList>
    </citation>
    <scope>NUCLEOTIDE SEQUENCE [LARGE SCALE GENOMIC DNA]</scope>
    <source>
        <strain evidence="7">W13939</strain>
    </source>
</reference>